<organism evidence="2">
    <name type="scientific">Actinoplanes campanulatus</name>
    <dbReference type="NCBI Taxonomy" id="113559"/>
    <lineage>
        <taxon>Bacteria</taxon>
        <taxon>Bacillati</taxon>
        <taxon>Actinomycetota</taxon>
        <taxon>Actinomycetes</taxon>
        <taxon>Micromonosporales</taxon>
        <taxon>Micromonosporaceae</taxon>
        <taxon>Actinoplanes</taxon>
    </lineage>
</organism>
<evidence type="ECO:0000256" key="1">
    <source>
        <dbReference type="ARBA" id="ARBA00023115"/>
    </source>
</evidence>
<gene>
    <name evidence="2" type="ORF">Aca07nite_40890</name>
</gene>
<sequence length="223" mass="24150">MDERVFTERGELVLRRRAGHFELISNGVFLMDTRSGESEQILVRAALAAAPPGPRLLIGGLGVGFSLAEAVHTDAAEIVVVEIEPAVVRWHHGVLRQFSEGALDDPRVRVVTADLAAWLTGTSDRFDVICLDVDNGPGWTVFDHNTGLYRAAGLAMLRDHLRPGGVLAVWSASAEPGFEATLTRTIGPVRTVRVPVGRGEPDVVYVASCAGDDRADLRRVRRP</sequence>
<accession>A0ABQ3WKR6</accession>
<dbReference type="InterPro" id="IPR029063">
    <property type="entry name" value="SAM-dependent_MTases_sf"/>
</dbReference>
<proteinExistence type="predicted"/>
<dbReference type="EMBL" id="BOMF01000080">
    <property type="protein sequence ID" value="GID46814.1"/>
    <property type="molecule type" value="Genomic_DNA"/>
</dbReference>
<keyword evidence="1" id="KW-0620">Polyamine biosynthesis</keyword>
<comment type="caution">
    <text evidence="2">The sequence shown here is derived from an EMBL/GenBank/DDBJ whole genome shotgun (WGS) entry which is preliminary data.</text>
</comment>
<name>A0ABQ3WKR6_9ACTN</name>
<protein>
    <submittedName>
        <fullName evidence="2">Spermidine synthase</fullName>
    </submittedName>
</protein>
<dbReference type="PANTHER" id="PTHR43317:SF3">
    <property type="entry name" value="BLR2883 PROTEIN"/>
    <property type="match status" value="1"/>
</dbReference>
<reference evidence="2" key="1">
    <citation type="submission" date="2021-01" db="EMBL/GenBank/DDBJ databases">
        <title>Whole genome shotgun sequence of Actinoplanes capillaceus NBRC 16408.</title>
        <authorList>
            <person name="Komaki H."/>
            <person name="Tamura T."/>
        </authorList>
    </citation>
    <scope>NUCLEOTIDE SEQUENCE [LARGE SCALE GENOMIC DNA]</scope>
    <source>
        <strain evidence="2">NBRC 16408</strain>
    </source>
</reference>
<dbReference type="Pfam" id="PF01564">
    <property type="entry name" value="Spermine_synth"/>
    <property type="match status" value="1"/>
</dbReference>
<dbReference type="PANTHER" id="PTHR43317">
    <property type="entry name" value="THERMOSPERMINE SYNTHASE ACAULIS5"/>
    <property type="match status" value="1"/>
</dbReference>
<dbReference type="SUPFAM" id="SSF53335">
    <property type="entry name" value="S-adenosyl-L-methionine-dependent methyltransferases"/>
    <property type="match status" value="1"/>
</dbReference>
<dbReference type="Gene3D" id="3.40.50.150">
    <property type="entry name" value="Vaccinia Virus protein VP39"/>
    <property type="match status" value="1"/>
</dbReference>
<dbReference type="RefSeq" id="WP_204297080.1">
    <property type="nucleotide sequence ID" value="NZ_BAAAGQ010000042.1"/>
</dbReference>
<dbReference type="CDD" id="cd02440">
    <property type="entry name" value="AdoMet_MTases"/>
    <property type="match status" value="1"/>
</dbReference>
<evidence type="ECO:0000313" key="2">
    <source>
        <dbReference type="EMBL" id="GID46814.1"/>
    </source>
</evidence>